<dbReference type="EMBL" id="CP001878">
    <property type="protein sequence ID" value="ADC50520.1"/>
    <property type="molecule type" value="Genomic_DNA"/>
</dbReference>
<keyword evidence="1" id="KW-0812">Transmembrane</keyword>
<keyword evidence="1" id="KW-0472">Membrane</keyword>
<evidence type="ECO:0000313" key="2">
    <source>
        <dbReference type="EMBL" id="ADC50520.1"/>
    </source>
</evidence>
<protein>
    <submittedName>
        <fullName evidence="2">Uncharacterized protein</fullName>
    </submittedName>
</protein>
<organism evidence="2 3">
    <name type="scientific">Alkalihalophilus pseudofirmus (strain ATCC BAA-2126 / JCM 17055 / OF4)</name>
    <name type="common">Bacillus pseudofirmus</name>
    <dbReference type="NCBI Taxonomy" id="398511"/>
    <lineage>
        <taxon>Bacteria</taxon>
        <taxon>Bacillati</taxon>
        <taxon>Bacillota</taxon>
        <taxon>Bacilli</taxon>
        <taxon>Bacillales</taxon>
        <taxon>Bacillaceae</taxon>
        <taxon>Alkalihalophilus</taxon>
    </lineage>
</organism>
<dbReference type="KEGG" id="bpf:BpOF4_12345"/>
<feature type="transmembrane region" description="Helical" evidence="1">
    <location>
        <begin position="6"/>
        <end position="21"/>
    </location>
</feature>
<dbReference type="STRING" id="398511.BpOF4_12345"/>
<dbReference type="AlphaFoldDB" id="D3FWM2"/>
<reference evidence="2 3" key="1">
    <citation type="journal article" date="2011" name="Environ. Microbiol.">
        <title>Genome of alkaliphilic Bacillus pseudofirmus OF4 reveals adaptations that support the ability to grow in an external pH range from 7.5 to 11.4.</title>
        <authorList>
            <person name="Janto B."/>
            <person name="Ahmed A."/>
            <person name="Ito M."/>
            <person name="Liu J."/>
            <person name="Hicks D.B."/>
            <person name="Pagni S."/>
            <person name="Fackelmayer O.J."/>
            <person name="Smith T.A."/>
            <person name="Earl J."/>
            <person name="Elbourne L.D."/>
            <person name="Hassan K."/>
            <person name="Paulsen I.T."/>
            <person name="Kolsto A.B."/>
            <person name="Tourasse N.J."/>
            <person name="Ehrlich G.D."/>
            <person name="Boissy R."/>
            <person name="Ivey D.M."/>
            <person name="Li G."/>
            <person name="Xue Y."/>
            <person name="Ma Y."/>
            <person name="Hu F.Z."/>
            <person name="Krulwich T.A."/>
        </authorList>
    </citation>
    <scope>NUCLEOTIDE SEQUENCE [LARGE SCALE GENOMIC DNA]</scope>
    <source>
        <strain evidence="3">ATCC BAA-2126 / JCM 17055 / OF4</strain>
    </source>
</reference>
<name>D3FWM2_ALKPO</name>
<dbReference type="Proteomes" id="UP000001544">
    <property type="component" value="Chromosome"/>
</dbReference>
<evidence type="ECO:0000313" key="3">
    <source>
        <dbReference type="Proteomes" id="UP000001544"/>
    </source>
</evidence>
<dbReference type="HOGENOM" id="CLU_2912906_0_0_9"/>
<proteinExistence type="predicted"/>
<keyword evidence="1" id="KW-1133">Transmembrane helix</keyword>
<gene>
    <name evidence="2" type="ordered locus">BpOF4_12345</name>
</gene>
<sequence>MEDMYLFIIVIVALSLIYNGYKRKKNYDIKRLELELEHKKIDLETKKIDYARHVSKDQKHV</sequence>
<evidence type="ECO:0000256" key="1">
    <source>
        <dbReference type="SAM" id="Phobius"/>
    </source>
</evidence>
<keyword evidence="3" id="KW-1185">Reference proteome</keyword>
<accession>D3FWM2</accession>